<keyword evidence="3" id="KW-1185">Reference proteome</keyword>
<dbReference type="AlphaFoldDB" id="A0AA49JXH1"/>
<accession>A0AA49JXH1</accession>
<dbReference type="KEGG" id="pspc:Strain318_000003"/>
<dbReference type="EMBL" id="CP130613">
    <property type="protein sequence ID" value="WKW13684.1"/>
    <property type="molecule type" value="Genomic_DNA"/>
</dbReference>
<evidence type="ECO:0000313" key="1">
    <source>
        <dbReference type="EMBL" id="WKW10775.1"/>
    </source>
</evidence>
<evidence type="ECO:0000313" key="3">
    <source>
        <dbReference type="Proteomes" id="UP001229955"/>
    </source>
</evidence>
<dbReference type="RefSeq" id="WP_367886486.1">
    <property type="nucleotide sequence ID" value="NZ_CP130612.1"/>
</dbReference>
<proteinExistence type="predicted"/>
<accession>A0AA49JRT4</accession>
<gene>
    <name evidence="1" type="ORF">Strain138_000003</name>
    <name evidence="2" type="ORF">Strain318_000003</name>
</gene>
<organism evidence="2 3">
    <name type="scientific">Pseudogemmatithrix spongiicola</name>
    <dbReference type="NCBI Taxonomy" id="3062599"/>
    <lineage>
        <taxon>Bacteria</taxon>
        <taxon>Pseudomonadati</taxon>
        <taxon>Gemmatimonadota</taxon>
        <taxon>Gemmatimonadia</taxon>
        <taxon>Gemmatimonadales</taxon>
        <taxon>Gemmatimonadaceae</taxon>
        <taxon>Pseudogemmatithrix</taxon>
    </lineage>
</organism>
<reference evidence="2" key="1">
    <citation type="submission" date="2023-07" db="EMBL/GenBank/DDBJ databases">
        <authorList>
            <person name="Haufschild T."/>
            <person name="Kallscheuer N."/>
            <person name="Hammer J."/>
            <person name="Kohn T."/>
            <person name="Kabuu M."/>
            <person name="Jogler M."/>
            <person name="Wohfarth N."/>
            <person name="Heuer A."/>
            <person name="Rohde M."/>
            <person name="van Teeseling M.C.F."/>
            <person name="Jogler C."/>
        </authorList>
    </citation>
    <scope>NUCLEOTIDE SEQUENCE</scope>
    <source>
        <strain evidence="1">Strain 138</strain>
        <strain evidence="2">Strain 318</strain>
    </source>
</reference>
<sequence>MLRSRVDSAQREDTLASQAVLEWSLVPNATPRRAVGMVRAFSTIVGSDSAWQPLAGLSMPVTFAAEVRSADAQPAFITPADGACDARAAVVQALRETWLSPPSSLARGSTWRDSASYPLCRDGIVLQVQSLRVFTVEDAVVRDGILVLRVRRETTSSLAGRGQQFGDSIVVTGTGRATAALEVSLDGAAILSGSGSSELRLQLQGRRRTQDLVQHGALIIRMP</sequence>
<dbReference type="EMBL" id="CP130612">
    <property type="protein sequence ID" value="WKW10775.1"/>
    <property type="molecule type" value="Genomic_DNA"/>
</dbReference>
<protein>
    <submittedName>
        <fullName evidence="2">Uncharacterized protein</fullName>
    </submittedName>
</protein>
<evidence type="ECO:0000313" key="2">
    <source>
        <dbReference type="EMBL" id="WKW13684.1"/>
    </source>
</evidence>
<dbReference type="Proteomes" id="UP001229955">
    <property type="component" value="Chromosome"/>
</dbReference>
<name>A0AA49JXH1_9BACT</name>